<evidence type="ECO:0000313" key="1">
    <source>
        <dbReference type="EMBL" id="CAG5122487.1"/>
    </source>
</evidence>
<dbReference type="InterPro" id="IPR010281">
    <property type="entry name" value="DUF885"/>
</dbReference>
<protein>
    <recommendedName>
        <fullName evidence="3">DUF885 domain-containing protein</fullName>
    </recommendedName>
</protein>
<evidence type="ECO:0000313" key="2">
    <source>
        <dbReference type="Proteomes" id="UP000678393"/>
    </source>
</evidence>
<dbReference type="Proteomes" id="UP000678393">
    <property type="component" value="Unassembled WGS sequence"/>
</dbReference>
<dbReference type="AlphaFoldDB" id="A0A8S3YZ70"/>
<accession>A0A8S3YZ70</accession>
<dbReference type="Pfam" id="PF05960">
    <property type="entry name" value="DUF885"/>
    <property type="match status" value="1"/>
</dbReference>
<sequence>MPTSDAAVLALCDEVWKWRLDQSPELATFCGFHQYDDRWDDISEESCLKKEKTVAEFLKRAEALETADCTPDVALSHALLVEDLKLYLRGSAFKSYLMPISYLEGIHLDFDLTLSYMKYDTEEDFNKYLSRLQKLPQRIEQVIVLLKKGVEEGIVQFSTSVNRVPKQIESILNTAIDEQAFLKPFTEEHPQVPKEQLEKIQVTARDLVKSAIVPALKALKTYIEEEYSIHVRPGEGISTIKDGLQWYQQCLNFHLTCSMTPQQVHDLGLKEVARIHERIFQVAEKEQLGKTCPEIMEAITKRQKGHFKTKDEILEYVKNLCYKKIQPKLSQLFGNLPDLPMKIEAAPESRKDAPMGMYLNGTPDGSREGHYYINNHNLDECLPYQFPALSLHEGEPGHHLQGVYALAATHLPDFRRYAEDSKYYLAPARFSFNTAYVEGWGLYSESLGEELNVYEDNFELLGRYGFESFRAARLVVDTGLHAFGWSKEQAVKYMVDNVLTPQAEMAREVERYITWPGQACAYKVGEIKIWELRRKAENILGTQFDIREFHHQILSCGAVPLTVLEMIVDQYIESAKLRQQPGH</sequence>
<dbReference type="OrthoDB" id="5959877at2759"/>
<name>A0A8S3YZ70_9EUPU</name>
<dbReference type="EMBL" id="CAJHNH020001302">
    <property type="protein sequence ID" value="CAG5122487.1"/>
    <property type="molecule type" value="Genomic_DNA"/>
</dbReference>
<reference evidence="1" key="1">
    <citation type="submission" date="2021-04" db="EMBL/GenBank/DDBJ databases">
        <authorList>
            <consortium name="Molecular Ecology Group"/>
        </authorList>
    </citation>
    <scope>NUCLEOTIDE SEQUENCE</scope>
</reference>
<organism evidence="1 2">
    <name type="scientific">Candidula unifasciata</name>
    <dbReference type="NCBI Taxonomy" id="100452"/>
    <lineage>
        <taxon>Eukaryota</taxon>
        <taxon>Metazoa</taxon>
        <taxon>Spiralia</taxon>
        <taxon>Lophotrochozoa</taxon>
        <taxon>Mollusca</taxon>
        <taxon>Gastropoda</taxon>
        <taxon>Heterobranchia</taxon>
        <taxon>Euthyneura</taxon>
        <taxon>Panpulmonata</taxon>
        <taxon>Eupulmonata</taxon>
        <taxon>Stylommatophora</taxon>
        <taxon>Helicina</taxon>
        <taxon>Helicoidea</taxon>
        <taxon>Geomitridae</taxon>
        <taxon>Candidula</taxon>
    </lineage>
</organism>
<proteinExistence type="predicted"/>
<dbReference type="PANTHER" id="PTHR33361">
    <property type="entry name" value="GLR0591 PROTEIN"/>
    <property type="match status" value="1"/>
</dbReference>
<dbReference type="PANTHER" id="PTHR33361:SF2">
    <property type="entry name" value="DUF885 DOMAIN-CONTAINING PROTEIN"/>
    <property type="match status" value="1"/>
</dbReference>
<comment type="caution">
    <text evidence="1">The sequence shown here is derived from an EMBL/GenBank/DDBJ whole genome shotgun (WGS) entry which is preliminary data.</text>
</comment>
<gene>
    <name evidence="1" type="ORF">CUNI_LOCUS8045</name>
</gene>
<evidence type="ECO:0008006" key="3">
    <source>
        <dbReference type="Google" id="ProtNLM"/>
    </source>
</evidence>
<keyword evidence="2" id="KW-1185">Reference proteome</keyword>